<dbReference type="EMBL" id="LCTV02000011">
    <property type="protein sequence ID" value="PRQ71677.1"/>
    <property type="molecule type" value="Genomic_DNA"/>
</dbReference>
<evidence type="ECO:0000313" key="3">
    <source>
        <dbReference type="EMBL" id="PRQ71677.1"/>
    </source>
</evidence>
<dbReference type="OrthoDB" id="185618at2759"/>
<gene>
    <name evidence="3" type="ORF">AAT19DRAFT_9792</name>
</gene>
<feature type="domain" description="Nuclear pore complex NUP2/50/61" evidence="2">
    <location>
        <begin position="2"/>
        <end position="41"/>
    </location>
</feature>
<proteinExistence type="predicted"/>
<feature type="region of interest" description="Disordered" evidence="1">
    <location>
        <begin position="65"/>
        <end position="85"/>
    </location>
</feature>
<reference evidence="3 4" key="1">
    <citation type="journal article" date="2018" name="Elife">
        <title>Functional genomics of lipid metabolism in the oleaginous yeast Rhodosporidium toruloides.</title>
        <authorList>
            <person name="Coradetti S.T."/>
            <person name="Pinel D."/>
            <person name="Geiselman G."/>
            <person name="Ito M."/>
            <person name="Mondo S."/>
            <person name="Reilly M.C."/>
            <person name="Cheng Y.F."/>
            <person name="Bauer S."/>
            <person name="Grigoriev I."/>
            <person name="Gladden J.M."/>
            <person name="Simmons B.A."/>
            <person name="Brem R."/>
            <person name="Arkin A.P."/>
            <person name="Skerker J.M."/>
        </authorList>
    </citation>
    <scope>NUCLEOTIDE SEQUENCE [LARGE SCALE GENOMIC DNA]</scope>
    <source>
        <strain evidence="3 4">NBRC 0880</strain>
    </source>
</reference>
<dbReference type="AlphaFoldDB" id="A0A2T0A0Z0"/>
<comment type="caution">
    <text evidence="3">The sequence shown here is derived from an EMBL/GenBank/DDBJ whole genome shotgun (WGS) entry which is preliminary data.</text>
</comment>
<dbReference type="Pfam" id="PF08911">
    <property type="entry name" value="NUP50"/>
    <property type="match status" value="1"/>
</dbReference>
<sequence>MAKRGAEKQLTQDNVDDDERQEEGGSGDFRKASDQALLGRKCVFGHSDSLCAPTDPRRLIRIRGLPKRRGGGAPGAAPAAAPAGDAPVRCACD</sequence>
<dbReference type="InterPro" id="IPR015007">
    <property type="entry name" value="NUP2/50/61"/>
</dbReference>
<evidence type="ECO:0000313" key="4">
    <source>
        <dbReference type="Proteomes" id="UP000239560"/>
    </source>
</evidence>
<feature type="region of interest" description="Disordered" evidence="1">
    <location>
        <begin position="1"/>
        <end position="32"/>
    </location>
</feature>
<dbReference type="Proteomes" id="UP000239560">
    <property type="component" value="Unassembled WGS sequence"/>
</dbReference>
<evidence type="ECO:0000256" key="1">
    <source>
        <dbReference type="SAM" id="MobiDB-lite"/>
    </source>
</evidence>
<evidence type="ECO:0000259" key="2">
    <source>
        <dbReference type="Pfam" id="PF08911"/>
    </source>
</evidence>
<protein>
    <recommendedName>
        <fullName evidence="2">Nuclear pore complex NUP2/50/61 domain-containing protein</fullName>
    </recommendedName>
</protein>
<name>A0A2T0A0Z0_RHOTO</name>
<accession>A0A2T0A0Z0</accession>
<organism evidence="3 4">
    <name type="scientific">Rhodotorula toruloides</name>
    <name type="common">Yeast</name>
    <name type="synonym">Rhodosporidium toruloides</name>
    <dbReference type="NCBI Taxonomy" id="5286"/>
    <lineage>
        <taxon>Eukaryota</taxon>
        <taxon>Fungi</taxon>
        <taxon>Dikarya</taxon>
        <taxon>Basidiomycota</taxon>
        <taxon>Pucciniomycotina</taxon>
        <taxon>Microbotryomycetes</taxon>
        <taxon>Sporidiobolales</taxon>
        <taxon>Sporidiobolaceae</taxon>
        <taxon>Rhodotorula</taxon>
    </lineage>
</organism>
<feature type="compositionally biased region" description="Low complexity" evidence="1">
    <location>
        <begin position="75"/>
        <end position="85"/>
    </location>
</feature>
<dbReference type="GO" id="GO:0005643">
    <property type="term" value="C:nuclear pore"/>
    <property type="evidence" value="ECO:0007669"/>
    <property type="project" value="InterPro"/>
</dbReference>